<accession>A0A4C1XES9</accession>
<gene>
    <name evidence="1" type="ORF">EVAR_3133_1</name>
</gene>
<protein>
    <submittedName>
        <fullName evidence="1">Uncharacterized protein</fullName>
    </submittedName>
</protein>
<dbReference type="Proteomes" id="UP000299102">
    <property type="component" value="Unassembled WGS sequence"/>
</dbReference>
<organism evidence="1 2">
    <name type="scientific">Eumeta variegata</name>
    <name type="common">Bagworm moth</name>
    <name type="synonym">Eumeta japonica</name>
    <dbReference type="NCBI Taxonomy" id="151549"/>
    <lineage>
        <taxon>Eukaryota</taxon>
        <taxon>Metazoa</taxon>
        <taxon>Ecdysozoa</taxon>
        <taxon>Arthropoda</taxon>
        <taxon>Hexapoda</taxon>
        <taxon>Insecta</taxon>
        <taxon>Pterygota</taxon>
        <taxon>Neoptera</taxon>
        <taxon>Endopterygota</taxon>
        <taxon>Lepidoptera</taxon>
        <taxon>Glossata</taxon>
        <taxon>Ditrysia</taxon>
        <taxon>Tineoidea</taxon>
        <taxon>Psychidae</taxon>
        <taxon>Oiketicinae</taxon>
        <taxon>Eumeta</taxon>
    </lineage>
</organism>
<comment type="caution">
    <text evidence="1">The sequence shown here is derived from an EMBL/GenBank/DDBJ whole genome shotgun (WGS) entry which is preliminary data.</text>
</comment>
<keyword evidence="2" id="KW-1185">Reference proteome</keyword>
<sequence length="82" mass="8951">MSQSKILGEDYILAILNEEGNPSLEDSDSEVEDDQIIDDVQSEDENKYVTENVSSFQEFDPSEETNPALVAEAVPSSGAARV</sequence>
<proteinExistence type="predicted"/>
<evidence type="ECO:0000313" key="2">
    <source>
        <dbReference type="Proteomes" id="UP000299102"/>
    </source>
</evidence>
<name>A0A4C1XES9_EUMVA</name>
<dbReference type="EMBL" id="BGZK01000841">
    <property type="protein sequence ID" value="GBP62431.1"/>
    <property type="molecule type" value="Genomic_DNA"/>
</dbReference>
<dbReference type="AlphaFoldDB" id="A0A4C1XES9"/>
<evidence type="ECO:0000313" key="1">
    <source>
        <dbReference type="EMBL" id="GBP62431.1"/>
    </source>
</evidence>
<reference evidence="1 2" key="1">
    <citation type="journal article" date="2019" name="Commun. Biol.">
        <title>The bagworm genome reveals a unique fibroin gene that provides high tensile strength.</title>
        <authorList>
            <person name="Kono N."/>
            <person name="Nakamura H."/>
            <person name="Ohtoshi R."/>
            <person name="Tomita M."/>
            <person name="Numata K."/>
            <person name="Arakawa K."/>
        </authorList>
    </citation>
    <scope>NUCLEOTIDE SEQUENCE [LARGE SCALE GENOMIC DNA]</scope>
</reference>